<sequence>LADAVAVTLADAVAIALAVAVAGAVVGLVGVVGHGHDGDAAGGLLTLDAGGVGRGGREGTAEGLVLCADQGEALLLG</sequence>
<accession>A0ABT4BGW0</accession>
<feature type="transmembrane region" description="Helical" evidence="1">
    <location>
        <begin position="12"/>
        <end position="32"/>
    </location>
</feature>
<name>A0ABT4BGW0_9ACTN</name>
<keyword evidence="1" id="KW-1133">Transmembrane helix</keyword>
<dbReference type="RefSeq" id="WP_267570394.1">
    <property type="nucleotide sequence ID" value="NZ_JAPNTZ010000039.1"/>
</dbReference>
<keyword evidence="1" id="KW-0472">Membrane</keyword>
<feature type="non-terminal residue" evidence="2">
    <location>
        <position position="1"/>
    </location>
</feature>
<dbReference type="Proteomes" id="UP001151002">
    <property type="component" value="Unassembled WGS sequence"/>
</dbReference>
<organism evidence="2 3">
    <name type="scientific">Paractinoplanes pyxinae</name>
    <dbReference type="NCBI Taxonomy" id="2997416"/>
    <lineage>
        <taxon>Bacteria</taxon>
        <taxon>Bacillati</taxon>
        <taxon>Actinomycetota</taxon>
        <taxon>Actinomycetes</taxon>
        <taxon>Micromonosporales</taxon>
        <taxon>Micromonosporaceae</taxon>
        <taxon>Paractinoplanes</taxon>
    </lineage>
</organism>
<evidence type="ECO:0000256" key="1">
    <source>
        <dbReference type="SAM" id="Phobius"/>
    </source>
</evidence>
<reference evidence="2" key="1">
    <citation type="submission" date="2022-11" db="EMBL/GenBank/DDBJ databases">
        <authorList>
            <person name="Somphong A."/>
            <person name="Phongsopitanun W."/>
        </authorList>
    </citation>
    <scope>NUCLEOTIDE SEQUENCE</scope>
    <source>
        <strain evidence="2">Pm04-4</strain>
    </source>
</reference>
<gene>
    <name evidence="2" type="ORF">OWR29_47955</name>
</gene>
<keyword evidence="1" id="KW-0812">Transmembrane</keyword>
<keyword evidence="3" id="KW-1185">Reference proteome</keyword>
<proteinExistence type="predicted"/>
<comment type="caution">
    <text evidence="2">The sequence shown here is derived from an EMBL/GenBank/DDBJ whole genome shotgun (WGS) entry which is preliminary data.</text>
</comment>
<evidence type="ECO:0000313" key="3">
    <source>
        <dbReference type="Proteomes" id="UP001151002"/>
    </source>
</evidence>
<dbReference type="EMBL" id="JAPNTZ010000039">
    <property type="protein sequence ID" value="MCY1145778.1"/>
    <property type="molecule type" value="Genomic_DNA"/>
</dbReference>
<evidence type="ECO:0000313" key="2">
    <source>
        <dbReference type="EMBL" id="MCY1145778.1"/>
    </source>
</evidence>
<protein>
    <submittedName>
        <fullName evidence="2">Uncharacterized protein</fullName>
    </submittedName>
</protein>